<dbReference type="Proteomes" id="UP000279909">
    <property type="component" value="Unassembled WGS sequence"/>
</dbReference>
<proteinExistence type="predicted"/>
<dbReference type="PANTHER" id="PTHR40112">
    <property type="entry name" value="H2HPP ISOMERASE"/>
    <property type="match status" value="1"/>
</dbReference>
<name>A0A3M8HBV4_9BACI</name>
<dbReference type="InterPro" id="IPR013096">
    <property type="entry name" value="Cupin_2"/>
</dbReference>
<comment type="caution">
    <text evidence="2">The sequence shown here is derived from an EMBL/GenBank/DDBJ whole genome shotgun (WGS) entry which is preliminary data.</text>
</comment>
<dbReference type="AlphaFoldDB" id="A0A3M8HBV4"/>
<reference evidence="2 3" key="1">
    <citation type="journal article" date="2014" name="Int. J. Syst. Evol. Microbiol.">
        <title>Lysinibacillus halotolerans sp. nov., isolated from saline-alkaline soil.</title>
        <authorList>
            <person name="Kong D."/>
            <person name="Wang Y."/>
            <person name="Zhao B."/>
            <person name="Li Y."/>
            <person name="Song J."/>
            <person name="Zhai Y."/>
            <person name="Zhang C."/>
            <person name="Wang H."/>
            <person name="Chen X."/>
            <person name="Zhao B."/>
            <person name="Ruan Z."/>
        </authorList>
    </citation>
    <scope>NUCLEOTIDE SEQUENCE [LARGE SCALE GENOMIC DNA]</scope>
    <source>
        <strain evidence="2 3">MCCC 1A12703</strain>
    </source>
</reference>
<dbReference type="CDD" id="cd02238">
    <property type="entry name" value="cupin_KdgF"/>
    <property type="match status" value="1"/>
</dbReference>
<evidence type="ECO:0000259" key="1">
    <source>
        <dbReference type="Pfam" id="PF07883"/>
    </source>
</evidence>
<sequence length="109" mass="12210">MFIFGDKIKAVSTEEGVERKLLGYGGSLMMTEVTFEKDAVGSIHSHPHEQVSYISRGSFEFNLDGEVQIVRQGDSIYIPSGTRHGVKALEEDSTILDVFTPQREDFLQK</sequence>
<dbReference type="PANTHER" id="PTHR40112:SF1">
    <property type="entry name" value="H2HPP ISOMERASE"/>
    <property type="match status" value="1"/>
</dbReference>
<dbReference type="OrthoDB" id="9811153at2"/>
<dbReference type="InterPro" id="IPR014710">
    <property type="entry name" value="RmlC-like_jellyroll"/>
</dbReference>
<evidence type="ECO:0000313" key="2">
    <source>
        <dbReference type="EMBL" id="RNC99903.1"/>
    </source>
</evidence>
<dbReference type="InterPro" id="IPR011051">
    <property type="entry name" value="RmlC_Cupin_sf"/>
</dbReference>
<dbReference type="SUPFAM" id="SSF51182">
    <property type="entry name" value="RmlC-like cupins"/>
    <property type="match status" value="1"/>
</dbReference>
<dbReference type="PIRSF" id="PIRSF029883">
    <property type="entry name" value="KdgF"/>
    <property type="match status" value="1"/>
</dbReference>
<evidence type="ECO:0000313" key="3">
    <source>
        <dbReference type="Proteomes" id="UP000279909"/>
    </source>
</evidence>
<dbReference type="EMBL" id="RHLQ01000011">
    <property type="protein sequence ID" value="RNC99903.1"/>
    <property type="molecule type" value="Genomic_DNA"/>
</dbReference>
<dbReference type="Gene3D" id="2.60.120.10">
    <property type="entry name" value="Jelly Rolls"/>
    <property type="match status" value="1"/>
</dbReference>
<keyword evidence="3" id="KW-1185">Reference proteome</keyword>
<dbReference type="Pfam" id="PF07883">
    <property type="entry name" value="Cupin_2"/>
    <property type="match status" value="1"/>
</dbReference>
<dbReference type="InterPro" id="IPR052535">
    <property type="entry name" value="Bacilysin_H2HPP_isomerase"/>
</dbReference>
<organism evidence="2 3">
    <name type="scientific">Lysinibacillus halotolerans</name>
    <dbReference type="NCBI Taxonomy" id="1368476"/>
    <lineage>
        <taxon>Bacteria</taxon>
        <taxon>Bacillati</taxon>
        <taxon>Bacillota</taxon>
        <taxon>Bacilli</taxon>
        <taxon>Bacillales</taxon>
        <taxon>Bacillaceae</taxon>
        <taxon>Lysinibacillus</taxon>
    </lineage>
</organism>
<gene>
    <name evidence="2" type="ORF">EC501_06290</name>
</gene>
<accession>A0A3M8HBV4</accession>
<dbReference type="RefSeq" id="WP_122971445.1">
    <property type="nucleotide sequence ID" value="NZ_RHLQ01000011.1"/>
</dbReference>
<protein>
    <submittedName>
        <fullName evidence="2">Cupin domain-containing protein</fullName>
    </submittedName>
</protein>
<dbReference type="InterPro" id="IPR025499">
    <property type="entry name" value="KdgF"/>
</dbReference>
<feature type="domain" description="Cupin type-2" evidence="1">
    <location>
        <begin position="32"/>
        <end position="98"/>
    </location>
</feature>